<dbReference type="InterPro" id="IPR000719">
    <property type="entry name" value="Prot_kinase_dom"/>
</dbReference>
<evidence type="ECO:0000256" key="8">
    <source>
        <dbReference type="ARBA" id="ARBA00022692"/>
    </source>
</evidence>
<dbReference type="SMART" id="SM00220">
    <property type="entry name" value="S_TKc"/>
    <property type="match status" value="1"/>
</dbReference>
<evidence type="ECO:0000256" key="15">
    <source>
        <dbReference type="ARBA" id="ARBA00023136"/>
    </source>
</evidence>
<dbReference type="GO" id="GO:0005524">
    <property type="term" value="F:ATP binding"/>
    <property type="evidence" value="ECO:0007669"/>
    <property type="project" value="UniProtKB-UniRule"/>
</dbReference>
<dbReference type="Pfam" id="PF00069">
    <property type="entry name" value="Pkinase"/>
    <property type="match status" value="1"/>
</dbReference>
<evidence type="ECO:0000313" key="23">
    <source>
        <dbReference type="Proteomes" id="UP000806378"/>
    </source>
</evidence>
<evidence type="ECO:0000256" key="10">
    <source>
        <dbReference type="ARBA" id="ARBA00022734"/>
    </source>
</evidence>
<dbReference type="CDD" id="cd14066">
    <property type="entry name" value="STKc_IRAK"/>
    <property type="match status" value="1"/>
</dbReference>
<keyword evidence="17" id="KW-0325">Glycoprotein</keyword>
<dbReference type="Proteomes" id="UP000806378">
    <property type="component" value="Unassembled WGS sequence"/>
</dbReference>
<evidence type="ECO:0000256" key="4">
    <source>
        <dbReference type="ARBA" id="ARBA00012513"/>
    </source>
</evidence>
<evidence type="ECO:0000259" key="21">
    <source>
        <dbReference type="PROSITE" id="PS50011"/>
    </source>
</evidence>
<dbReference type="SUPFAM" id="SSF56112">
    <property type="entry name" value="Protein kinase-like (PK-like)"/>
    <property type="match status" value="1"/>
</dbReference>
<dbReference type="PROSITE" id="PS00307">
    <property type="entry name" value="LECTIN_LEGUME_BETA"/>
    <property type="match status" value="1"/>
</dbReference>
<sequence length="671" mass="74515">MKEAIAQTVFILSLSIPSANSESFNNISFNFPSFQSNNQRITFQGNASVLNSIIELTLGAPLERPTYVVGRALYNQPMHLWDSSTGNVADFVSQFTFSINSRMNCSHADGLVFFLAPNGSQIPEHSEGRLLGLTSLNPNSINSDTAFVAVEFDTFYNHSTNPQDPLCNHVGIDVNSLASISNICVSWMNDKILHGQKLHGQVTYNSKAMSLSVVFEDDDDNYTSLYYQPVNLREHLPEWVVFGFLATTGQLFEAHSIYSWQFNSSLQIPGKKSKSWPRGAILGLSSLVFLILVAGFGWYGYKLKRNRNYQSGEEEDVPGMDEGFELSKGPKKYSYKVLAVATNNFANTRLLGKGGFGGVYKGYLADANSHVAIKKITPDSQQGAKEYAAEVKTIRHLRHKTLVELIGWCHERNKFLLVYEFMSNGSLDSHLFKDRTLLTWEKRYNIAQGIALGLKYLHEDLKLCVVHRDIKSSNILLDAQFEAKLGDFGLARIFDHAKGSQTTRLAGTMGYLAPECIYTGRASKESDVYSFGVVLLEIACGRKAIELRASKDQVQLVEWVWELYGIGKILDAADPKLGENFDTRQMECLMIVGLWCTHPDPKERPPISKAITFLNFDASPPILPPKLPIPTYTVPPSTTPDSSHAVSISFRGSEPPSAYSTELSAITGSSK</sequence>
<keyword evidence="8 20" id="KW-0812">Transmembrane</keyword>
<evidence type="ECO:0000256" key="19">
    <source>
        <dbReference type="SAM" id="MobiDB-lite"/>
    </source>
</evidence>
<dbReference type="Gene3D" id="1.10.510.10">
    <property type="entry name" value="Transferase(Phosphotransferase) domain 1"/>
    <property type="match status" value="1"/>
</dbReference>
<evidence type="ECO:0000256" key="3">
    <source>
        <dbReference type="ARBA" id="ARBA00010217"/>
    </source>
</evidence>
<feature type="binding site" evidence="18">
    <location>
        <position position="375"/>
    </location>
    <ligand>
        <name>ATP</name>
        <dbReference type="ChEBI" id="CHEBI:30616"/>
    </ligand>
</feature>
<dbReference type="Gene3D" id="3.30.200.20">
    <property type="entry name" value="Phosphorylase Kinase, domain 1"/>
    <property type="match status" value="1"/>
</dbReference>
<evidence type="ECO:0000256" key="5">
    <source>
        <dbReference type="ARBA" id="ARBA00022475"/>
    </source>
</evidence>
<dbReference type="InterPro" id="IPR001220">
    <property type="entry name" value="Legume_lectin_dom"/>
</dbReference>
<keyword evidence="11 18" id="KW-0547">Nucleotide-binding</keyword>
<keyword evidence="14 20" id="KW-1133">Transmembrane helix</keyword>
<dbReference type="GO" id="GO:0005886">
    <property type="term" value="C:plasma membrane"/>
    <property type="evidence" value="ECO:0007669"/>
    <property type="project" value="UniProtKB-SubCell"/>
</dbReference>
<evidence type="ECO:0000256" key="16">
    <source>
        <dbReference type="ARBA" id="ARBA00023170"/>
    </source>
</evidence>
<evidence type="ECO:0000256" key="12">
    <source>
        <dbReference type="ARBA" id="ARBA00022777"/>
    </source>
</evidence>
<reference evidence="22" key="1">
    <citation type="submission" date="2020-05" db="EMBL/GenBank/DDBJ databases">
        <title>WGS assembly of Corymbia citriodora subspecies variegata.</title>
        <authorList>
            <person name="Barry K."/>
            <person name="Hundley H."/>
            <person name="Shu S."/>
            <person name="Jenkins J."/>
            <person name="Grimwood J."/>
            <person name="Baten A."/>
        </authorList>
    </citation>
    <scope>NUCLEOTIDE SEQUENCE</scope>
    <source>
        <strain evidence="22">CV2-018</strain>
    </source>
</reference>
<dbReference type="InterPro" id="IPR013320">
    <property type="entry name" value="ConA-like_dom_sf"/>
</dbReference>
<evidence type="ECO:0000256" key="18">
    <source>
        <dbReference type="PROSITE-ProRule" id="PRU10141"/>
    </source>
</evidence>
<dbReference type="OrthoDB" id="1653775at2759"/>
<evidence type="ECO:0000256" key="9">
    <source>
        <dbReference type="ARBA" id="ARBA00022729"/>
    </source>
</evidence>
<dbReference type="Pfam" id="PF00139">
    <property type="entry name" value="Lectin_legB"/>
    <property type="match status" value="1"/>
</dbReference>
<dbReference type="FunFam" id="3.30.200.20:FF:000168">
    <property type="entry name" value="L-type lectin-domain containing receptor kinase IX.1"/>
    <property type="match status" value="1"/>
</dbReference>
<keyword evidence="23" id="KW-1185">Reference proteome</keyword>
<dbReference type="SUPFAM" id="SSF49899">
    <property type="entry name" value="Concanavalin A-like lectins/glucanases"/>
    <property type="match status" value="1"/>
</dbReference>
<dbReference type="GO" id="GO:0004674">
    <property type="term" value="F:protein serine/threonine kinase activity"/>
    <property type="evidence" value="ECO:0007669"/>
    <property type="project" value="UniProtKB-KW"/>
</dbReference>
<dbReference type="InterPro" id="IPR050528">
    <property type="entry name" value="L-type_Lectin-RKs"/>
</dbReference>
<proteinExistence type="inferred from homology"/>
<dbReference type="InterPro" id="IPR017441">
    <property type="entry name" value="Protein_kinase_ATP_BS"/>
</dbReference>
<feature type="compositionally biased region" description="Polar residues" evidence="19">
    <location>
        <begin position="658"/>
        <end position="671"/>
    </location>
</feature>
<evidence type="ECO:0000256" key="7">
    <source>
        <dbReference type="ARBA" id="ARBA00022679"/>
    </source>
</evidence>
<dbReference type="GO" id="GO:0030246">
    <property type="term" value="F:carbohydrate binding"/>
    <property type="evidence" value="ECO:0007669"/>
    <property type="project" value="UniProtKB-KW"/>
</dbReference>
<protein>
    <recommendedName>
        <fullName evidence="4">non-specific serine/threonine protein kinase</fullName>
        <ecNumber evidence="4">2.7.11.1</ecNumber>
    </recommendedName>
</protein>
<feature type="compositionally biased region" description="Polar residues" evidence="19">
    <location>
        <begin position="634"/>
        <end position="646"/>
    </location>
</feature>
<evidence type="ECO:0000256" key="2">
    <source>
        <dbReference type="ARBA" id="ARBA00008536"/>
    </source>
</evidence>
<keyword evidence="7" id="KW-0808">Transferase</keyword>
<name>A0A8T0CLV7_CORYI</name>
<dbReference type="GO" id="GO:0002229">
    <property type="term" value="P:defense response to oomycetes"/>
    <property type="evidence" value="ECO:0007669"/>
    <property type="project" value="UniProtKB-ARBA"/>
</dbReference>
<dbReference type="CDD" id="cd06899">
    <property type="entry name" value="lectin_legume_LecRK_Arcelin_ConA"/>
    <property type="match status" value="1"/>
</dbReference>
<comment type="subcellular location">
    <subcellularLocation>
        <location evidence="1">Cell membrane</location>
        <topology evidence="1">Single-pass type I membrane protein</topology>
    </subcellularLocation>
</comment>
<dbReference type="PROSITE" id="PS50011">
    <property type="entry name" value="PROTEIN_KINASE_DOM"/>
    <property type="match status" value="1"/>
</dbReference>
<keyword evidence="16" id="KW-0675">Receptor</keyword>
<evidence type="ECO:0000256" key="20">
    <source>
        <dbReference type="SAM" id="Phobius"/>
    </source>
</evidence>
<evidence type="ECO:0000256" key="13">
    <source>
        <dbReference type="ARBA" id="ARBA00022840"/>
    </source>
</evidence>
<keyword evidence="9" id="KW-0732">Signal</keyword>
<comment type="similarity">
    <text evidence="3">In the C-terminal section; belongs to the protein kinase superfamily. Ser/Thr protein kinase family.</text>
</comment>
<evidence type="ECO:0000256" key="1">
    <source>
        <dbReference type="ARBA" id="ARBA00004251"/>
    </source>
</evidence>
<keyword evidence="13 18" id="KW-0067">ATP-binding</keyword>
<evidence type="ECO:0000256" key="6">
    <source>
        <dbReference type="ARBA" id="ARBA00022527"/>
    </source>
</evidence>
<organism evidence="22 23">
    <name type="scientific">Corymbia citriodora subsp. variegata</name>
    <dbReference type="NCBI Taxonomy" id="360336"/>
    <lineage>
        <taxon>Eukaryota</taxon>
        <taxon>Viridiplantae</taxon>
        <taxon>Streptophyta</taxon>
        <taxon>Embryophyta</taxon>
        <taxon>Tracheophyta</taxon>
        <taxon>Spermatophyta</taxon>
        <taxon>Magnoliopsida</taxon>
        <taxon>eudicotyledons</taxon>
        <taxon>Gunneridae</taxon>
        <taxon>Pentapetalae</taxon>
        <taxon>rosids</taxon>
        <taxon>malvids</taxon>
        <taxon>Myrtales</taxon>
        <taxon>Myrtaceae</taxon>
        <taxon>Myrtoideae</taxon>
        <taxon>Eucalypteae</taxon>
        <taxon>Corymbia</taxon>
    </lineage>
</organism>
<dbReference type="Gene3D" id="2.60.120.200">
    <property type="match status" value="1"/>
</dbReference>
<feature type="region of interest" description="Disordered" evidence="19">
    <location>
        <begin position="634"/>
        <end position="671"/>
    </location>
</feature>
<keyword evidence="15 20" id="KW-0472">Membrane</keyword>
<dbReference type="PROSITE" id="PS00107">
    <property type="entry name" value="PROTEIN_KINASE_ATP"/>
    <property type="match status" value="1"/>
</dbReference>
<evidence type="ECO:0000256" key="14">
    <source>
        <dbReference type="ARBA" id="ARBA00022989"/>
    </source>
</evidence>
<evidence type="ECO:0000256" key="17">
    <source>
        <dbReference type="ARBA" id="ARBA00023180"/>
    </source>
</evidence>
<dbReference type="EC" id="2.7.11.1" evidence="4"/>
<dbReference type="PROSITE" id="PS00108">
    <property type="entry name" value="PROTEIN_KINASE_ST"/>
    <property type="match status" value="1"/>
</dbReference>
<keyword evidence="12" id="KW-0418">Kinase</keyword>
<dbReference type="InterPro" id="IPR019825">
    <property type="entry name" value="Lectin_legB_Mn/Ca_BS"/>
</dbReference>
<dbReference type="AlphaFoldDB" id="A0A8T0CLV7"/>
<evidence type="ECO:0000256" key="11">
    <source>
        <dbReference type="ARBA" id="ARBA00022741"/>
    </source>
</evidence>
<gene>
    <name evidence="22" type="ORF">BT93_L2199</name>
</gene>
<dbReference type="EMBL" id="MU090235">
    <property type="protein sequence ID" value="KAF7848204.1"/>
    <property type="molecule type" value="Genomic_DNA"/>
</dbReference>
<dbReference type="InterPro" id="IPR011009">
    <property type="entry name" value="Kinase-like_dom_sf"/>
</dbReference>
<keyword evidence="5" id="KW-1003">Cell membrane</keyword>
<comment type="caution">
    <text evidence="22">The sequence shown here is derived from an EMBL/GenBank/DDBJ whole genome shotgun (WGS) entry which is preliminary data.</text>
</comment>
<feature type="domain" description="Protein kinase" evidence="21">
    <location>
        <begin position="345"/>
        <end position="623"/>
    </location>
</feature>
<comment type="similarity">
    <text evidence="2">In the N-terminal section; belongs to the leguminous lectin family.</text>
</comment>
<dbReference type="InterPro" id="IPR008271">
    <property type="entry name" value="Ser/Thr_kinase_AS"/>
</dbReference>
<dbReference type="Gramene" id="rna-gnl|WGS:JABURB|Cocit.L2199.1">
    <property type="protein sequence ID" value="cds-KAF7848204.1"/>
    <property type="gene ID" value="gene-BT93_L2199"/>
</dbReference>
<dbReference type="PANTHER" id="PTHR27007">
    <property type="match status" value="1"/>
</dbReference>
<keyword evidence="6" id="KW-0723">Serine/threonine-protein kinase</keyword>
<accession>A0A8T0CLV7</accession>
<feature type="transmembrane region" description="Helical" evidence="20">
    <location>
        <begin position="279"/>
        <end position="301"/>
    </location>
</feature>
<evidence type="ECO:0000313" key="22">
    <source>
        <dbReference type="EMBL" id="KAF7848204.1"/>
    </source>
</evidence>
<dbReference type="FunFam" id="1.10.510.10:FF:000240">
    <property type="entry name" value="Lectin-domain containing receptor kinase A4.3"/>
    <property type="match status" value="1"/>
</dbReference>
<keyword evidence="10" id="KW-0430">Lectin</keyword>